<dbReference type="EMBL" id="OU900100">
    <property type="protein sequence ID" value="CAG9864246.1"/>
    <property type="molecule type" value="Genomic_DNA"/>
</dbReference>
<organism evidence="2 3">
    <name type="scientific">Phyllotreta striolata</name>
    <name type="common">Striped flea beetle</name>
    <name type="synonym">Crioceris striolata</name>
    <dbReference type="NCBI Taxonomy" id="444603"/>
    <lineage>
        <taxon>Eukaryota</taxon>
        <taxon>Metazoa</taxon>
        <taxon>Ecdysozoa</taxon>
        <taxon>Arthropoda</taxon>
        <taxon>Hexapoda</taxon>
        <taxon>Insecta</taxon>
        <taxon>Pterygota</taxon>
        <taxon>Neoptera</taxon>
        <taxon>Endopterygota</taxon>
        <taxon>Coleoptera</taxon>
        <taxon>Polyphaga</taxon>
        <taxon>Cucujiformia</taxon>
        <taxon>Chrysomeloidea</taxon>
        <taxon>Chrysomelidae</taxon>
        <taxon>Galerucinae</taxon>
        <taxon>Alticini</taxon>
        <taxon>Phyllotreta</taxon>
    </lineage>
</organism>
<feature type="compositionally biased region" description="Basic and acidic residues" evidence="1">
    <location>
        <begin position="852"/>
        <end position="862"/>
    </location>
</feature>
<evidence type="ECO:0000256" key="1">
    <source>
        <dbReference type="SAM" id="MobiDB-lite"/>
    </source>
</evidence>
<dbReference type="Proteomes" id="UP001153712">
    <property type="component" value="Chromosome 7"/>
</dbReference>
<feature type="compositionally biased region" description="Basic residues" evidence="1">
    <location>
        <begin position="564"/>
        <end position="585"/>
    </location>
</feature>
<feature type="region of interest" description="Disordered" evidence="1">
    <location>
        <begin position="556"/>
        <end position="595"/>
    </location>
</feature>
<evidence type="ECO:0000313" key="2">
    <source>
        <dbReference type="EMBL" id="CAG9864246.1"/>
    </source>
</evidence>
<feature type="region of interest" description="Disordered" evidence="1">
    <location>
        <begin position="675"/>
        <end position="696"/>
    </location>
</feature>
<sequence length="862" mass="96681">MDDTDNCASVEDLRNNKTCAFNLDYDSGYISHKSESNLDNFVRDGDVLSLVSDPIYISENALLEMPITYNNPNIRKEIEREIFEGTNVFNSPLLSSSASTSRVSPSSGSECSPELNYFGFASEESNVSPLIPYANQITVEADYLDNMQAQNQNGLVKNPVFNNITNTYATSDPLKKLTLVLSKSDKENSYIVKRKYKSLSPVPDDASNDPQDGCDEGNSERIVTNACLKCVNCNADIDEEDEERSNLISPKNINNSSYETMQLNPESFKPIENANCDANLLRERNATNSESSDSVRASDQNINKVVSETLNCMINNVHDREETINASVILSTPEKSYNSNNSALSPDLFSEDSPDKTYFEEIDPVKLIPQERYLLKKDETILKRTQNHLKGVLPPRSVTTIRISIDEMLSKLESNKKYFWDSSTSGGNISEDNSKSLLVSSSTENSKKMDFPDVLKHRALGLYHNRNKTSEEFEELCMKYGQRYVGAETLSSCTVFEMSALSPMKRRNTKSQWNSKSPGKRLSHLARRRITFSSSNLQSGSSFLAGSRARQILVDAKKMDLLNRRKSPRKTPRKNTPKKSPKTKTRTPSSSAKKKLAMRFRKMAGEMQKTSDSVSLAAKRTLFHSPDKCLPSTSAASTSAEDTRIKSKRALFSSPSKRSPLKNLGFKRSPVKRLDFGTEKKRKRMDSDSYEEVPSKFPKSQSECTLLNDSSTKMLSSRTRSDLSLHQTRQIKELTITHKKKLQLAIYEALRSQNVLPTHPKFKTLALNLGRLTRQLFLLTANDSVGVTEKLLRIARHHVIAIVKGKSPEEIYEEFLKQKSKNAKPQGYVAPESSAPETKPASSLRSSAGSKNIDRIKKAIDF</sequence>
<feature type="region of interest" description="Disordered" evidence="1">
    <location>
        <begin position="820"/>
        <end position="862"/>
    </location>
</feature>
<dbReference type="AlphaFoldDB" id="A0A9N9TVH8"/>
<gene>
    <name evidence="2" type="ORF">PHYEVI_LOCUS10503</name>
</gene>
<dbReference type="OrthoDB" id="8192658at2759"/>
<reference evidence="2" key="1">
    <citation type="submission" date="2022-01" db="EMBL/GenBank/DDBJ databases">
        <authorList>
            <person name="King R."/>
        </authorList>
    </citation>
    <scope>NUCLEOTIDE SEQUENCE</scope>
</reference>
<name>A0A9N9TVH8_PHYSR</name>
<feature type="compositionally biased region" description="Polar residues" evidence="1">
    <location>
        <begin position="840"/>
        <end position="850"/>
    </location>
</feature>
<keyword evidence="3" id="KW-1185">Reference proteome</keyword>
<protein>
    <submittedName>
        <fullName evidence="2">Uncharacterized protein</fullName>
    </submittedName>
</protein>
<evidence type="ECO:0000313" key="3">
    <source>
        <dbReference type="Proteomes" id="UP001153712"/>
    </source>
</evidence>
<accession>A0A9N9TVH8</accession>
<proteinExistence type="predicted"/>